<dbReference type="PANTHER" id="PTHR45749:SF21">
    <property type="entry name" value="DUF4371 DOMAIN-CONTAINING PROTEIN"/>
    <property type="match status" value="1"/>
</dbReference>
<dbReference type="InParanoid" id="T1EUY5"/>
<dbReference type="EMBL" id="KB097571">
    <property type="protein sequence ID" value="ESN94304.1"/>
    <property type="molecule type" value="Genomic_DNA"/>
</dbReference>
<dbReference type="OrthoDB" id="6158035at2759"/>
<dbReference type="KEGG" id="hro:HELRODRAFT_164121"/>
<dbReference type="EMBL" id="AMQM01001553">
    <property type="status" value="NOT_ANNOTATED_CDS"/>
    <property type="molecule type" value="Genomic_DNA"/>
</dbReference>
<dbReference type="OMA" id="HICGELM"/>
<evidence type="ECO:0000313" key="2">
    <source>
        <dbReference type="EMBL" id="ESN94304.1"/>
    </source>
</evidence>
<feature type="region of interest" description="Disordered" evidence="1">
    <location>
        <begin position="144"/>
        <end position="176"/>
    </location>
</feature>
<reference evidence="2 4" key="2">
    <citation type="journal article" date="2013" name="Nature">
        <title>Insights into bilaterian evolution from three spiralian genomes.</title>
        <authorList>
            <person name="Simakov O."/>
            <person name="Marletaz F."/>
            <person name="Cho S.J."/>
            <person name="Edsinger-Gonzales E."/>
            <person name="Havlak P."/>
            <person name="Hellsten U."/>
            <person name="Kuo D.H."/>
            <person name="Larsson T."/>
            <person name="Lv J."/>
            <person name="Arendt D."/>
            <person name="Savage R."/>
            <person name="Osoegawa K."/>
            <person name="de Jong P."/>
            <person name="Grimwood J."/>
            <person name="Chapman J.A."/>
            <person name="Shapiro H."/>
            <person name="Aerts A."/>
            <person name="Otillar R.P."/>
            <person name="Terry A.Y."/>
            <person name="Boore J.L."/>
            <person name="Grigoriev I.V."/>
            <person name="Lindberg D.R."/>
            <person name="Seaver E.C."/>
            <person name="Weisblat D.A."/>
            <person name="Putnam N.H."/>
            <person name="Rokhsar D.S."/>
        </authorList>
    </citation>
    <scope>NUCLEOTIDE SEQUENCE</scope>
</reference>
<organism evidence="3 4">
    <name type="scientific">Helobdella robusta</name>
    <name type="common">Californian leech</name>
    <dbReference type="NCBI Taxonomy" id="6412"/>
    <lineage>
        <taxon>Eukaryota</taxon>
        <taxon>Metazoa</taxon>
        <taxon>Spiralia</taxon>
        <taxon>Lophotrochozoa</taxon>
        <taxon>Annelida</taxon>
        <taxon>Clitellata</taxon>
        <taxon>Hirudinea</taxon>
        <taxon>Rhynchobdellida</taxon>
        <taxon>Glossiphoniidae</taxon>
        <taxon>Helobdella</taxon>
    </lineage>
</organism>
<dbReference type="PANTHER" id="PTHR45749">
    <property type="match status" value="1"/>
</dbReference>
<evidence type="ECO:0000313" key="4">
    <source>
        <dbReference type="Proteomes" id="UP000015101"/>
    </source>
</evidence>
<dbReference type="AlphaFoldDB" id="T1EUY5"/>
<proteinExistence type="predicted"/>
<dbReference type="HOGENOM" id="CLU_117474_0_0_1"/>
<dbReference type="CTD" id="20200385"/>
<evidence type="ECO:0000256" key="1">
    <source>
        <dbReference type="SAM" id="MobiDB-lite"/>
    </source>
</evidence>
<reference evidence="3" key="3">
    <citation type="submission" date="2015-06" db="UniProtKB">
        <authorList>
            <consortium name="EnsemblMetazoa"/>
        </authorList>
    </citation>
    <scope>IDENTIFICATION</scope>
</reference>
<dbReference type="eggNOG" id="ENOG502RXN1">
    <property type="taxonomic scope" value="Eukaryota"/>
</dbReference>
<name>T1EUY5_HELRO</name>
<protein>
    <submittedName>
        <fullName evidence="2 3">Uncharacterized protein</fullName>
    </submittedName>
</protein>
<sequence length="176" mass="19605">MAENFLSVDERRQKSVTKLIDSEILRKAQENHAKLIPIIETIIFRGRQEIALKGSDEVGPVLHNNVNVNDGNFRALLRFRVLSGDIIFENHLNSSAGNALYTSPAIQNSIIHICGELMQEQLVKKINSACSFSLLADETTDMLKSGHKSGHQIRPGPDLKKKPDFGRSRGQTSVYP</sequence>
<dbReference type="GeneID" id="20200385"/>
<dbReference type="Proteomes" id="UP000015101">
    <property type="component" value="Unassembled WGS sequence"/>
</dbReference>
<dbReference type="RefSeq" id="XP_009027396.1">
    <property type="nucleotide sequence ID" value="XM_009029148.1"/>
</dbReference>
<keyword evidence="4" id="KW-1185">Reference proteome</keyword>
<dbReference type="EnsemblMetazoa" id="HelroT164121">
    <property type="protein sequence ID" value="HelroP164121"/>
    <property type="gene ID" value="HelroG164121"/>
</dbReference>
<feature type="compositionally biased region" description="Basic and acidic residues" evidence="1">
    <location>
        <begin position="157"/>
        <end position="167"/>
    </location>
</feature>
<gene>
    <name evidence="3" type="primary">20200385</name>
    <name evidence="2" type="ORF">HELRODRAFT_164121</name>
</gene>
<reference evidence="4" key="1">
    <citation type="submission" date="2012-12" db="EMBL/GenBank/DDBJ databases">
        <authorList>
            <person name="Hellsten U."/>
            <person name="Grimwood J."/>
            <person name="Chapman J.A."/>
            <person name="Shapiro H."/>
            <person name="Aerts A."/>
            <person name="Otillar R.P."/>
            <person name="Terry A.Y."/>
            <person name="Boore J.L."/>
            <person name="Simakov O."/>
            <person name="Marletaz F."/>
            <person name="Cho S.-J."/>
            <person name="Edsinger-Gonzales E."/>
            <person name="Havlak P."/>
            <person name="Kuo D.-H."/>
            <person name="Larsson T."/>
            <person name="Lv J."/>
            <person name="Arendt D."/>
            <person name="Savage R."/>
            <person name="Osoegawa K."/>
            <person name="de Jong P."/>
            <person name="Lindberg D.R."/>
            <person name="Seaver E.C."/>
            <person name="Weisblat D.A."/>
            <person name="Putnam N.H."/>
            <person name="Grigoriev I.V."/>
            <person name="Rokhsar D.S."/>
        </authorList>
    </citation>
    <scope>NUCLEOTIDE SEQUENCE</scope>
</reference>
<accession>T1EUY5</accession>
<evidence type="ECO:0000313" key="3">
    <source>
        <dbReference type="EnsemblMetazoa" id="HelroP164121"/>
    </source>
</evidence>